<proteinExistence type="inferred from homology"/>
<dbReference type="Pfam" id="PF04117">
    <property type="entry name" value="Mpv17_PMP22"/>
    <property type="match status" value="1"/>
</dbReference>
<dbReference type="Proteomes" id="UP000734854">
    <property type="component" value="Unassembled WGS sequence"/>
</dbReference>
<dbReference type="GO" id="GO:0016020">
    <property type="term" value="C:membrane"/>
    <property type="evidence" value="ECO:0007669"/>
    <property type="project" value="UniProtKB-SubCell"/>
</dbReference>
<keyword evidence="8" id="KW-1185">Reference proteome</keyword>
<evidence type="ECO:0000313" key="7">
    <source>
        <dbReference type="EMBL" id="KAG6476991.1"/>
    </source>
</evidence>
<gene>
    <name evidence="7" type="ORF">ZIOFF_066241</name>
</gene>
<dbReference type="PANTHER" id="PTHR11266">
    <property type="entry name" value="PEROXISOMAL MEMBRANE PROTEIN 2, PXMP2 MPV17"/>
    <property type="match status" value="1"/>
</dbReference>
<organism evidence="7 8">
    <name type="scientific">Zingiber officinale</name>
    <name type="common">Ginger</name>
    <name type="synonym">Amomum zingiber</name>
    <dbReference type="NCBI Taxonomy" id="94328"/>
    <lineage>
        <taxon>Eukaryota</taxon>
        <taxon>Viridiplantae</taxon>
        <taxon>Streptophyta</taxon>
        <taxon>Embryophyta</taxon>
        <taxon>Tracheophyta</taxon>
        <taxon>Spermatophyta</taxon>
        <taxon>Magnoliopsida</taxon>
        <taxon>Liliopsida</taxon>
        <taxon>Zingiberales</taxon>
        <taxon>Zingiberaceae</taxon>
        <taxon>Zingiber</taxon>
    </lineage>
</organism>
<name>A0A8J5F2Y2_ZINOF</name>
<evidence type="ECO:0000256" key="4">
    <source>
        <dbReference type="ARBA" id="ARBA00022989"/>
    </source>
</evidence>
<evidence type="ECO:0000256" key="5">
    <source>
        <dbReference type="ARBA" id="ARBA00023136"/>
    </source>
</evidence>
<reference evidence="7 8" key="1">
    <citation type="submission" date="2020-08" db="EMBL/GenBank/DDBJ databases">
        <title>Plant Genome Project.</title>
        <authorList>
            <person name="Zhang R.-G."/>
        </authorList>
    </citation>
    <scope>NUCLEOTIDE SEQUENCE [LARGE SCALE GENOMIC DNA]</scope>
    <source>
        <tissue evidence="7">Rhizome</tissue>
    </source>
</reference>
<comment type="subcellular location">
    <subcellularLocation>
        <location evidence="1">Membrane</location>
        <topology evidence="1">Multi-pass membrane protein</topology>
    </subcellularLocation>
</comment>
<evidence type="ECO:0000256" key="2">
    <source>
        <dbReference type="ARBA" id="ARBA00006824"/>
    </source>
</evidence>
<keyword evidence="4" id="KW-1133">Transmembrane helix</keyword>
<keyword evidence="5" id="KW-0472">Membrane</keyword>
<accession>A0A8J5F2Y2</accession>
<dbReference type="GO" id="GO:0005737">
    <property type="term" value="C:cytoplasm"/>
    <property type="evidence" value="ECO:0007669"/>
    <property type="project" value="TreeGrafter"/>
</dbReference>
<evidence type="ECO:0000256" key="6">
    <source>
        <dbReference type="RuleBase" id="RU363053"/>
    </source>
</evidence>
<dbReference type="PANTHER" id="PTHR11266:SF18">
    <property type="entry name" value="OS12G0508100 PROTEIN"/>
    <property type="match status" value="1"/>
</dbReference>
<dbReference type="InterPro" id="IPR007248">
    <property type="entry name" value="Mpv17_PMP22"/>
</dbReference>
<comment type="similarity">
    <text evidence="2 6">Belongs to the peroxisomal membrane protein PXMP2/4 family.</text>
</comment>
<keyword evidence="3" id="KW-0812">Transmembrane</keyword>
<sequence length="326" mass="35699">MNSLLLGNAATGAHGILLHRLPAPPSGCLRDLPRLRARRSARSHLLSFKLNLSCIKSSCSRLSPPAPSSSIFSSPIASASVAVSAFASSAASIAAAAAGAISSFVPIRNGFLSWYLRMIEAHPLTTKSLTAAFIFATADVSSQVRCPSPPLVSLNYYILIRLCFSWQIITTACTTSIDIVRILRMSGYGLLVLGPSLHFWYNFLSKILPKQDIITILKKILLGQTTFGPVMTAVFFSVNAFLQGESGDEIFSRLNRDLIPTIKAGFLYWPLCDFITFKFAPVQLQLTFLFSLKQPLVCNSFSFFWTIYLTHKASLKKVSDQENSTS</sequence>
<comment type="caution">
    <text evidence="7">The sequence shown here is derived from an EMBL/GenBank/DDBJ whole genome shotgun (WGS) entry which is preliminary data.</text>
</comment>
<evidence type="ECO:0000256" key="1">
    <source>
        <dbReference type="ARBA" id="ARBA00004141"/>
    </source>
</evidence>
<evidence type="ECO:0000256" key="3">
    <source>
        <dbReference type="ARBA" id="ARBA00022692"/>
    </source>
</evidence>
<protein>
    <submittedName>
        <fullName evidence="7">Uncharacterized protein</fullName>
    </submittedName>
</protein>
<dbReference type="EMBL" id="JACMSC010000018">
    <property type="protein sequence ID" value="KAG6476991.1"/>
    <property type="molecule type" value="Genomic_DNA"/>
</dbReference>
<dbReference type="AlphaFoldDB" id="A0A8J5F2Y2"/>
<evidence type="ECO:0000313" key="8">
    <source>
        <dbReference type="Proteomes" id="UP000734854"/>
    </source>
</evidence>